<proteinExistence type="predicted"/>
<protein>
    <submittedName>
        <fullName evidence="2">Uncharacterized protein</fullName>
    </submittedName>
</protein>
<evidence type="ECO:0000313" key="3">
    <source>
        <dbReference type="EMBL" id="VFK20539.1"/>
    </source>
</evidence>
<accession>A0A450TWW9</accession>
<evidence type="ECO:0000313" key="1">
    <source>
        <dbReference type="EMBL" id="VFJ69708.1"/>
    </source>
</evidence>
<dbReference type="AlphaFoldDB" id="A0A450TWW9"/>
<dbReference type="EMBL" id="CAADFL010000704">
    <property type="protein sequence ID" value="VFK20539.1"/>
    <property type="molecule type" value="Genomic_DNA"/>
</dbReference>
<dbReference type="EMBL" id="CAADEZ010000723">
    <property type="protein sequence ID" value="VFJ73479.1"/>
    <property type="molecule type" value="Genomic_DNA"/>
</dbReference>
<sequence length="76" mass="8975">MFFVKKAIDSLCKCVCVQRFERKVNVDIFSNTSDRFFLARRLNCGVYIFNMLNYKDFFSDSLDDGVDVLCYLNLYS</sequence>
<dbReference type="EMBL" id="CAADFA010000530">
    <property type="protein sequence ID" value="VFJ69708.1"/>
    <property type="molecule type" value="Genomic_DNA"/>
</dbReference>
<reference evidence="2" key="1">
    <citation type="submission" date="2019-02" db="EMBL/GenBank/DDBJ databases">
        <authorList>
            <person name="Gruber-Vodicka R. H."/>
            <person name="Seah K. B. B."/>
        </authorList>
    </citation>
    <scope>NUCLEOTIDE SEQUENCE</scope>
    <source>
        <strain evidence="2">BECK_BZ163</strain>
        <strain evidence="3">BECK_BZ164</strain>
        <strain evidence="1">BECK_BZ165</strain>
    </source>
</reference>
<evidence type="ECO:0000313" key="2">
    <source>
        <dbReference type="EMBL" id="VFJ73479.1"/>
    </source>
</evidence>
<gene>
    <name evidence="2" type="ORF">BECKFM1743A_GA0114220_107232</name>
    <name evidence="3" type="ORF">BECKFM1743B_GA0114221_107042</name>
    <name evidence="1" type="ORF">BECKFM1743C_GA0114222_105305</name>
</gene>
<name>A0A450TWW9_9GAMM</name>
<organism evidence="2">
    <name type="scientific">Candidatus Kentrum sp. FM</name>
    <dbReference type="NCBI Taxonomy" id="2126340"/>
    <lineage>
        <taxon>Bacteria</taxon>
        <taxon>Pseudomonadati</taxon>
        <taxon>Pseudomonadota</taxon>
        <taxon>Gammaproteobacteria</taxon>
        <taxon>Candidatus Kentrum</taxon>
    </lineage>
</organism>